<evidence type="ECO:0000256" key="2">
    <source>
        <dbReference type="ARBA" id="ARBA00022475"/>
    </source>
</evidence>
<dbReference type="InterPro" id="IPR051311">
    <property type="entry name" value="DedA_domain"/>
</dbReference>
<dbReference type="PANTHER" id="PTHR42709">
    <property type="entry name" value="ALKALINE PHOSPHATASE LIKE PROTEIN"/>
    <property type="match status" value="1"/>
</dbReference>
<accession>A0ABQ2HAF3</accession>
<keyword evidence="3 6" id="KW-0812">Transmembrane</keyword>
<dbReference type="NCBIfam" id="TIGR01167">
    <property type="entry name" value="LPXTG_anchor"/>
    <property type="match status" value="1"/>
</dbReference>
<keyword evidence="9" id="KW-1185">Reference proteome</keyword>
<feature type="transmembrane region" description="Helical" evidence="6">
    <location>
        <begin position="186"/>
        <end position="204"/>
    </location>
</feature>
<feature type="transmembrane region" description="Helical" evidence="6">
    <location>
        <begin position="12"/>
        <end position="33"/>
    </location>
</feature>
<sequence length="211" mass="23200">MIESLGFIQDILHHLNYFWVTVLMAIESSFIPFPSEVVVPPAAYKAATGEMNIFLVVLFATLGSDIGALINYYLARYLGRPIVYKFANSRIGRLCLLSQEKIEKAEAYFVKNGISSTLIGRLVPGIRQLISIPAGLAGMPLSRFLLYTTIGAGAWNVVLALLGYFIGKTVPPELFAETIQRYSTTIGLIILGVLVVGGVGYYLYKRRQKAA</sequence>
<proteinExistence type="predicted"/>
<keyword evidence="5 6" id="KW-0472">Membrane</keyword>
<feature type="transmembrane region" description="Helical" evidence="6">
    <location>
        <begin position="53"/>
        <end position="75"/>
    </location>
</feature>
<feature type="transmembrane region" description="Helical" evidence="6">
    <location>
        <begin position="144"/>
        <end position="166"/>
    </location>
</feature>
<gene>
    <name evidence="8" type="ORF">GCM10007088_14630</name>
</gene>
<evidence type="ECO:0000256" key="6">
    <source>
        <dbReference type="SAM" id="Phobius"/>
    </source>
</evidence>
<name>A0ABQ2HAF3_9PORP</name>
<evidence type="ECO:0000259" key="7">
    <source>
        <dbReference type="Pfam" id="PF09335"/>
    </source>
</evidence>
<evidence type="ECO:0000256" key="1">
    <source>
        <dbReference type="ARBA" id="ARBA00004651"/>
    </source>
</evidence>
<evidence type="ECO:0000256" key="4">
    <source>
        <dbReference type="ARBA" id="ARBA00022989"/>
    </source>
</evidence>
<evidence type="ECO:0000313" key="8">
    <source>
        <dbReference type="EMBL" id="GGM56845.1"/>
    </source>
</evidence>
<dbReference type="EMBL" id="BMPU01000005">
    <property type="protein sequence ID" value="GGM56845.1"/>
    <property type="molecule type" value="Genomic_DNA"/>
</dbReference>
<evidence type="ECO:0000313" key="9">
    <source>
        <dbReference type="Proteomes" id="UP000653477"/>
    </source>
</evidence>
<dbReference type="PANTHER" id="PTHR42709:SF6">
    <property type="entry name" value="UNDECAPRENYL PHOSPHATE TRANSPORTER A"/>
    <property type="match status" value="1"/>
</dbReference>
<feature type="domain" description="VTT" evidence="7">
    <location>
        <begin position="40"/>
        <end position="164"/>
    </location>
</feature>
<keyword evidence="4 6" id="KW-1133">Transmembrane helix</keyword>
<evidence type="ECO:0000256" key="5">
    <source>
        <dbReference type="ARBA" id="ARBA00023136"/>
    </source>
</evidence>
<keyword evidence="2" id="KW-1003">Cell membrane</keyword>
<dbReference type="Proteomes" id="UP000653477">
    <property type="component" value="Unassembled WGS sequence"/>
</dbReference>
<evidence type="ECO:0000256" key="3">
    <source>
        <dbReference type="ARBA" id="ARBA00022692"/>
    </source>
</evidence>
<organism evidence="8 9">
    <name type="scientific">Porphyromonas pasteri</name>
    <dbReference type="NCBI Taxonomy" id="1583331"/>
    <lineage>
        <taxon>Bacteria</taxon>
        <taxon>Pseudomonadati</taxon>
        <taxon>Bacteroidota</taxon>
        <taxon>Bacteroidia</taxon>
        <taxon>Bacteroidales</taxon>
        <taxon>Porphyromonadaceae</taxon>
        <taxon>Porphyromonas</taxon>
    </lineage>
</organism>
<reference evidence="9" key="1">
    <citation type="journal article" date="2019" name="Int. J. Syst. Evol. Microbiol.">
        <title>The Global Catalogue of Microorganisms (GCM) 10K type strain sequencing project: providing services to taxonomists for standard genome sequencing and annotation.</title>
        <authorList>
            <consortium name="The Broad Institute Genomics Platform"/>
            <consortium name="The Broad Institute Genome Sequencing Center for Infectious Disease"/>
            <person name="Wu L."/>
            <person name="Ma J."/>
        </authorList>
    </citation>
    <scope>NUCLEOTIDE SEQUENCE [LARGE SCALE GENOMIC DNA]</scope>
    <source>
        <strain evidence="9">JCM 30531</strain>
    </source>
</reference>
<comment type="caution">
    <text evidence="8">The sequence shown here is derived from an EMBL/GenBank/DDBJ whole genome shotgun (WGS) entry which is preliminary data.</text>
</comment>
<dbReference type="InterPro" id="IPR032816">
    <property type="entry name" value="VTT_dom"/>
</dbReference>
<protein>
    <submittedName>
        <fullName evidence="8">Alkaline phosphatase</fullName>
    </submittedName>
</protein>
<comment type="subcellular location">
    <subcellularLocation>
        <location evidence="1">Cell membrane</location>
        <topology evidence="1">Multi-pass membrane protein</topology>
    </subcellularLocation>
</comment>
<dbReference type="Pfam" id="PF09335">
    <property type="entry name" value="VTT_dom"/>
    <property type="match status" value="1"/>
</dbReference>